<evidence type="ECO:0000313" key="2">
    <source>
        <dbReference type="Proteomes" id="UP000478571"/>
    </source>
</evidence>
<evidence type="ECO:0000313" key="1">
    <source>
        <dbReference type="EMBL" id="MYM58872.1"/>
    </source>
</evidence>
<dbReference type="RefSeq" id="WP_160928152.1">
    <property type="nucleotide sequence ID" value="NZ_WWEU01000002.1"/>
</dbReference>
<dbReference type="SUPFAM" id="SSF48452">
    <property type="entry name" value="TPR-like"/>
    <property type="match status" value="1"/>
</dbReference>
<reference evidence="1 2" key="1">
    <citation type="submission" date="2020-01" db="EMBL/GenBank/DDBJ databases">
        <title>Draft Genome Sequence of Vibrio sp. strain OCN044, Isolated from a Healthy Coral at Palmyra Atoll.</title>
        <authorList>
            <person name="Videau P."/>
            <person name="Loughran R."/>
            <person name="Esquivel A."/>
            <person name="Deadmond M."/>
            <person name="Paddock B.E."/>
            <person name="Saw J.H."/>
            <person name="Ushijima B."/>
        </authorList>
    </citation>
    <scope>NUCLEOTIDE SEQUENCE [LARGE SCALE GENOMIC DNA]</scope>
    <source>
        <strain evidence="1 2">OCN044</strain>
    </source>
</reference>
<proteinExistence type="predicted"/>
<dbReference type="EMBL" id="WWEU01000002">
    <property type="protein sequence ID" value="MYM58872.1"/>
    <property type="molecule type" value="Genomic_DNA"/>
</dbReference>
<dbReference type="AlphaFoldDB" id="A0A6L8M091"/>
<sequence length="163" mass="18684">MKFQRDKVSTKTFFKLFSHIYKVFSFKILGQREKLEWQQILIADCLRIIGINNSACWLATKVQTTTVNEKHKFWSLHTSGVAFHYAGNLAEAERAFISSQAYSCDLTLSFSLQHLGKLNVEAGNYDEALKQLNGALLIRKELKREDLVKSTERAIQGLRALRT</sequence>
<dbReference type="Gene3D" id="1.25.40.10">
    <property type="entry name" value="Tetratricopeptide repeat domain"/>
    <property type="match status" value="1"/>
</dbReference>
<comment type="caution">
    <text evidence="1">The sequence shown here is derived from an EMBL/GenBank/DDBJ whole genome shotgun (WGS) entry which is preliminary data.</text>
</comment>
<protein>
    <recommendedName>
        <fullName evidence="3">Tetratricopeptide repeat protein</fullName>
    </recommendedName>
</protein>
<dbReference type="InterPro" id="IPR011990">
    <property type="entry name" value="TPR-like_helical_dom_sf"/>
</dbReference>
<gene>
    <name evidence="1" type="ORF">GTG28_06515</name>
</gene>
<keyword evidence="2" id="KW-1185">Reference proteome</keyword>
<dbReference type="Proteomes" id="UP000478571">
    <property type="component" value="Unassembled WGS sequence"/>
</dbReference>
<name>A0A6L8M091_9VIBR</name>
<evidence type="ECO:0008006" key="3">
    <source>
        <dbReference type="Google" id="ProtNLM"/>
    </source>
</evidence>
<accession>A0A6L8M091</accession>
<organism evidence="1 2">
    <name type="scientific">Vibrio tetraodonis subsp. pristinus</name>
    <dbReference type="NCBI Taxonomy" id="2695891"/>
    <lineage>
        <taxon>Bacteria</taxon>
        <taxon>Pseudomonadati</taxon>
        <taxon>Pseudomonadota</taxon>
        <taxon>Gammaproteobacteria</taxon>
        <taxon>Vibrionales</taxon>
        <taxon>Vibrionaceae</taxon>
        <taxon>Vibrio</taxon>
    </lineage>
</organism>